<evidence type="ECO:0000313" key="1">
    <source>
        <dbReference type="EMBL" id="UQA90654.1"/>
    </source>
</evidence>
<dbReference type="Proteomes" id="UP000830115">
    <property type="component" value="Chromosome"/>
</dbReference>
<dbReference type="InterPro" id="IPR002060">
    <property type="entry name" value="Squ/phyt_synthse"/>
</dbReference>
<dbReference type="Pfam" id="PF00494">
    <property type="entry name" value="SQS_PSY"/>
    <property type="match status" value="1"/>
</dbReference>
<accession>A0ABY4LYS2</accession>
<sequence>MTLWSRTLHAGGVRDERLRADYTTAAHYVARLEPFSYPALRTVLPPAWQPHLLAAHAFARHTDDLADLPPTRRHSECFHAWAEATAQGLTTGDSTHALLRAFLHTVAVNGIPHAHVRDYLAGQARNLSFAGFATDADYYRCLDSVVVPYLTLICSSRRPRAASRTSHSLLWLVGDAGQRVDDLADFATDLRVGRLHFPQATLTHFGVTRADLESGRQTPAVRAFVAHACRQARAVLDFAQEALRHADAEEQLLLCPPLVAKQHLLGGIERQGADITRRTVALNLLPSPAELLGGTLRMLHARMRVATTHARP</sequence>
<dbReference type="Gene3D" id="1.10.600.10">
    <property type="entry name" value="Farnesyl Diphosphate Synthase"/>
    <property type="match status" value="1"/>
</dbReference>
<gene>
    <name evidence="1" type="ORF">K9S39_00965</name>
</gene>
<dbReference type="EMBL" id="CP086322">
    <property type="protein sequence ID" value="UQA90654.1"/>
    <property type="molecule type" value="Genomic_DNA"/>
</dbReference>
<evidence type="ECO:0000313" key="2">
    <source>
        <dbReference type="Proteomes" id="UP000830115"/>
    </source>
</evidence>
<dbReference type="PANTHER" id="PTHR31480">
    <property type="entry name" value="BIFUNCTIONAL LYCOPENE CYCLASE/PHYTOENE SYNTHASE"/>
    <property type="match status" value="1"/>
</dbReference>
<dbReference type="RefSeq" id="WP_248861395.1">
    <property type="nucleotide sequence ID" value="NZ_CP086322.1"/>
</dbReference>
<reference evidence="1" key="1">
    <citation type="submission" date="2021-10" db="EMBL/GenBank/DDBJ databases">
        <title>Streptomyces nigrumlapis sp.nov.,an antimicrobial producing actinobacterium isolated from Black Gobi rocks.</title>
        <authorList>
            <person name="Wen Y."/>
            <person name="Zhang W."/>
            <person name="Liu X.G."/>
        </authorList>
    </citation>
    <scope>NUCLEOTIDE SEQUENCE</scope>
    <source>
        <strain evidence="1">ST13-2-2</strain>
    </source>
</reference>
<organism evidence="1 2">
    <name type="scientific">Streptomyces halobius</name>
    <dbReference type="NCBI Taxonomy" id="2879846"/>
    <lineage>
        <taxon>Bacteria</taxon>
        <taxon>Bacillati</taxon>
        <taxon>Actinomycetota</taxon>
        <taxon>Actinomycetes</taxon>
        <taxon>Kitasatosporales</taxon>
        <taxon>Streptomycetaceae</taxon>
        <taxon>Streptomyces</taxon>
    </lineage>
</organism>
<dbReference type="SUPFAM" id="SSF48576">
    <property type="entry name" value="Terpenoid synthases"/>
    <property type="match status" value="1"/>
</dbReference>
<keyword evidence="2" id="KW-1185">Reference proteome</keyword>
<name>A0ABY4LYS2_9ACTN</name>
<dbReference type="InterPro" id="IPR008949">
    <property type="entry name" value="Isoprenoid_synthase_dom_sf"/>
</dbReference>
<proteinExistence type="predicted"/>
<protein>
    <submittedName>
        <fullName evidence="1">Squalene/phytoene synthase family protein</fullName>
    </submittedName>
</protein>